<gene>
    <name evidence="1" type="ORF">LCGC14_2750990</name>
</gene>
<proteinExistence type="predicted"/>
<dbReference type="EMBL" id="LAZR01050296">
    <property type="protein sequence ID" value="KKK87663.1"/>
    <property type="molecule type" value="Genomic_DNA"/>
</dbReference>
<dbReference type="AlphaFoldDB" id="A0A0F8Z1X1"/>
<comment type="caution">
    <text evidence="1">The sequence shown here is derived from an EMBL/GenBank/DDBJ whole genome shotgun (WGS) entry which is preliminary data.</text>
</comment>
<evidence type="ECO:0000313" key="1">
    <source>
        <dbReference type="EMBL" id="KKK87663.1"/>
    </source>
</evidence>
<reference evidence="1" key="1">
    <citation type="journal article" date="2015" name="Nature">
        <title>Complex archaea that bridge the gap between prokaryotes and eukaryotes.</title>
        <authorList>
            <person name="Spang A."/>
            <person name="Saw J.H."/>
            <person name="Jorgensen S.L."/>
            <person name="Zaremba-Niedzwiedzka K."/>
            <person name="Martijn J."/>
            <person name="Lind A.E."/>
            <person name="van Eijk R."/>
            <person name="Schleper C."/>
            <person name="Guy L."/>
            <person name="Ettema T.J."/>
        </authorList>
    </citation>
    <scope>NUCLEOTIDE SEQUENCE</scope>
</reference>
<feature type="non-terminal residue" evidence="1">
    <location>
        <position position="1"/>
    </location>
</feature>
<sequence>KLAGATTRDLLGGVGDLLVGFGFNEKAALDMSVQVNRLAQDLASFSNFAGGAKGASDALTKALVGETESVKALGIVIRQTTPEFIRNVQVIQDTQGVTLLQAKAIEILRIAYKQSGKAIGDFARTQESLANRERILDEQLKDLSETLGNELVPVFTEFTATTQETVSAFADFNETLKTLTGLGDATKGVGVITNLMDALSNALGRMPQLERLYRKELIETNKELERRRRVIGTGLGRQIQEGLLKAAHFSRIEFEGVSDEVDKVRERLKQVKVLIDGQGLSFERLNELLMERKTLEEQLKLPVEEVNKLLEARLSIVREVVAASEGGLVALGAGTRTPGVGGGILGRQGRPGATSIFGAGAQSAQMIKDAGKVGETIFDGWANVLTSNMNTAWAEIFGEANSLFEQLMNSITDLLVKQAITG</sequence>
<accession>A0A0F8Z1X1</accession>
<feature type="non-terminal residue" evidence="1">
    <location>
        <position position="422"/>
    </location>
</feature>
<name>A0A0F8Z1X1_9ZZZZ</name>
<protein>
    <submittedName>
        <fullName evidence="1">Uncharacterized protein</fullName>
    </submittedName>
</protein>
<organism evidence="1">
    <name type="scientific">marine sediment metagenome</name>
    <dbReference type="NCBI Taxonomy" id="412755"/>
    <lineage>
        <taxon>unclassified sequences</taxon>
        <taxon>metagenomes</taxon>
        <taxon>ecological metagenomes</taxon>
    </lineage>
</organism>